<feature type="domain" description="Glycosyltransferase RgtA/B/C/D-like" evidence="2">
    <location>
        <begin position="86"/>
        <end position="239"/>
    </location>
</feature>
<protein>
    <recommendedName>
        <fullName evidence="2">Glycosyltransferase RgtA/B/C/D-like domain-containing protein</fullName>
    </recommendedName>
</protein>
<evidence type="ECO:0000259" key="2">
    <source>
        <dbReference type="Pfam" id="PF13231"/>
    </source>
</evidence>
<feature type="transmembrane region" description="Helical" evidence="1">
    <location>
        <begin position="133"/>
        <end position="150"/>
    </location>
</feature>
<dbReference type="AlphaFoldDB" id="A0A2M8P2H9"/>
<dbReference type="InterPro" id="IPR038731">
    <property type="entry name" value="RgtA/B/C-like"/>
</dbReference>
<keyword evidence="1" id="KW-0812">Transmembrane</keyword>
<feature type="transmembrane region" description="Helical" evidence="1">
    <location>
        <begin position="21"/>
        <end position="40"/>
    </location>
</feature>
<evidence type="ECO:0000256" key="1">
    <source>
        <dbReference type="SAM" id="Phobius"/>
    </source>
</evidence>
<evidence type="ECO:0000313" key="3">
    <source>
        <dbReference type="EMBL" id="PJF31761.1"/>
    </source>
</evidence>
<comment type="caution">
    <text evidence="3">The sequence shown here is derived from an EMBL/GenBank/DDBJ whole genome shotgun (WGS) entry which is preliminary data.</text>
</comment>
<reference evidence="3 4" key="1">
    <citation type="submission" date="2017-11" db="EMBL/GenBank/DDBJ databases">
        <title>Evolution of Phototrophy in the Chloroflexi Phylum Driven by Horizontal Gene Transfer.</title>
        <authorList>
            <person name="Ward L.M."/>
            <person name="Hemp J."/>
            <person name="Shih P.M."/>
            <person name="Mcglynn S.E."/>
            <person name="Fischer W."/>
        </authorList>
    </citation>
    <scope>NUCLEOTIDE SEQUENCE [LARGE SCALE GENOMIC DNA]</scope>
    <source>
        <strain evidence="3">CP2_2F</strain>
    </source>
</reference>
<feature type="transmembrane region" description="Helical" evidence="1">
    <location>
        <begin position="359"/>
        <end position="378"/>
    </location>
</feature>
<accession>A0A2M8P2H9</accession>
<proteinExistence type="predicted"/>
<feature type="transmembrane region" description="Helical" evidence="1">
    <location>
        <begin position="222"/>
        <end position="240"/>
    </location>
</feature>
<organism evidence="3 4">
    <name type="scientific">Candidatus Thermofonsia Clade 1 bacterium</name>
    <dbReference type="NCBI Taxonomy" id="2364210"/>
    <lineage>
        <taxon>Bacteria</taxon>
        <taxon>Bacillati</taxon>
        <taxon>Chloroflexota</taxon>
        <taxon>Candidatus Thermofontia</taxon>
        <taxon>Candidatus Thermofonsia Clade 1</taxon>
    </lineage>
</organism>
<feature type="transmembrane region" description="Helical" evidence="1">
    <location>
        <begin position="298"/>
        <end position="314"/>
    </location>
</feature>
<evidence type="ECO:0000313" key="4">
    <source>
        <dbReference type="Proteomes" id="UP000228921"/>
    </source>
</evidence>
<sequence length="550" mass="60834">MIGTLESARSAPRLLMMAQQALLGIALLLMALHLAVYFVYAANLIAFPFDYDQGEGFELNDTILLSQFQSPYRDNEVFPFYASNYPPLYHVILVPFAWLFGAEYWYGRLAGFLATLITAFAIGYAVQRATGQRTIALLSGCAYLASNYIYHIGPLFRQHISMVMFETLAVVVIARLSESQHPRRLIVLSLALLLAAGYTKQLAVATVAAVFIWLFLRGVRRAIAWAIPFAAIAGGIFLLIDWSTGGQWWLNIITANVNQYILGQYTGLLRQFIALHGALLILAGLMLLYELYVDRLSIYGVWFVAAMLNSVLAGKWGAGDSYFATAIAAMCILAGIFAGRTLSNAWRLPRALTGAERTMPILGVAVCGAFVLYGAAVIKLPLDMPFFAQIGQILGLQSNTKFPHFYDSAGWTMGYATIGQIPTAQDIANGWRIVEYAKADPRPILSEEAAFSFRSGKPVVTNPTQLLNLYNNNTPERMLYDPSALIAMIEEQAFGVVILRREIGQTAIIGFYPPPVLAAIERAYALHEAIPMNGHEYTILLPRPDWKNER</sequence>
<feature type="transmembrane region" description="Helical" evidence="1">
    <location>
        <begin position="105"/>
        <end position="126"/>
    </location>
</feature>
<keyword evidence="1" id="KW-1133">Transmembrane helix</keyword>
<feature type="transmembrane region" description="Helical" evidence="1">
    <location>
        <begin position="321"/>
        <end position="339"/>
    </location>
</feature>
<keyword evidence="1" id="KW-0472">Membrane</keyword>
<gene>
    <name evidence="3" type="ORF">CUN51_02130</name>
</gene>
<dbReference type="Proteomes" id="UP000228921">
    <property type="component" value="Unassembled WGS sequence"/>
</dbReference>
<dbReference type="Pfam" id="PF13231">
    <property type="entry name" value="PMT_2"/>
    <property type="match status" value="1"/>
</dbReference>
<feature type="transmembrane region" description="Helical" evidence="1">
    <location>
        <begin position="186"/>
        <end position="216"/>
    </location>
</feature>
<dbReference type="EMBL" id="PGTK01000002">
    <property type="protein sequence ID" value="PJF31761.1"/>
    <property type="molecule type" value="Genomic_DNA"/>
</dbReference>
<feature type="transmembrane region" description="Helical" evidence="1">
    <location>
        <begin position="272"/>
        <end position="292"/>
    </location>
</feature>
<name>A0A2M8P2H9_9CHLR</name>